<name>A0A328A8W2_9CAUL</name>
<sequence>MRPRDARAILFVVTTSLLVLILSLVLLRNYLASLAILGAWLAIVMTRPRMLRVMRRLRGEPDWSGYYKDR</sequence>
<protein>
    <submittedName>
        <fullName evidence="2">Uncharacterized protein</fullName>
    </submittedName>
</protein>
<dbReference type="RefSeq" id="WP_111516245.1">
    <property type="nucleotide sequence ID" value="NZ_QFYR01000005.1"/>
</dbReference>
<keyword evidence="1" id="KW-1133">Transmembrane helix</keyword>
<keyword evidence="1" id="KW-0472">Membrane</keyword>
<feature type="transmembrane region" description="Helical" evidence="1">
    <location>
        <begin position="30"/>
        <end position="48"/>
    </location>
</feature>
<dbReference type="EMBL" id="QFYR01000005">
    <property type="protein sequence ID" value="RAK50935.1"/>
    <property type="molecule type" value="Genomic_DNA"/>
</dbReference>
<reference evidence="3" key="1">
    <citation type="submission" date="2018-05" db="EMBL/GenBank/DDBJ databases">
        <authorList>
            <person name="Li X."/>
        </authorList>
    </citation>
    <scope>NUCLEOTIDE SEQUENCE [LARGE SCALE GENOMIC DNA]</scope>
    <source>
        <strain evidence="3">YIM 73061</strain>
    </source>
</reference>
<feature type="transmembrane region" description="Helical" evidence="1">
    <location>
        <begin position="7"/>
        <end position="24"/>
    </location>
</feature>
<proteinExistence type="predicted"/>
<evidence type="ECO:0000313" key="3">
    <source>
        <dbReference type="Proteomes" id="UP000249725"/>
    </source>
</evidence>
<evidence type="ECO:0000313" key="2">
    <source>
        <dbReference type="EMBL" id="RAK50935.1"/>
    </source>
</evidence>
<dbReference type="AlphaFoldDB" id="A0A328A8W2"/>
<accession>A0A328A8W2</accession>
<keyword evidence="3" id="KW-1185">Reference proteome</keyword>
<gene>
    <name evidence="2" type="ORF">DJ018_17370</name>
</gene>
<organism evidence="2 3">
    <name type="scientific">Phenylobacterium deserti</name>
    <dbReference type="NCBI Taxonomy" id="1914756"/>
    <lineage>
        <taxon>Bacteria</taxon>
        <taxon>Pseudomonadati</taxon>
        <taxon>Pseudomonadota</taxon>
        <taxon>Alphaproteobacteria</taxon>
        <taxon>Caulobacterales</taxon>
        <taxon>Caulobacteraceae</taxon>
        <taxon>Phenylobacterium</taxon>
    </lineage>
</organism>
<dbReference type="Proteomes" id="UP000249725">
    <property type="component" value="Unassembled WGS sequence"/>
</dbReference>
<keyword evidence="1" id="KW-0812">Transmembrane</keyword>
<evidence type="ECO:0000256" key="1">
    <source>
        <dbReference type="SAM" id="Phobius"/>
    </source>
</evidence>
<comment type="caution">
    <text evidence="2">The sequence shown here is derived from an EMBL/GenBank/DDBJ whole genome shotgun (WGS) entry which is preliminary data.</text>
</comment>